<name>A0A0P9N0Q7_PSESX</name>
<dbReference type="InterPro" id="IPR005829">
    <property type="entry name" value="Sugar_transporter_CS"/>
</dbReference>
<feature type="transmembrane region" description="Helical" evidence="7">
    <location>
        <begin position="42"/>
        <end position="64"/>
    </location>
</feature>
<dbReference type="Gene3D" id="1.20.1250.20">
    <property type="entry name" value="MFS general substrate transporter like domains"/>
    <property type="match status" value="1"/>
</dbReference>
<keyword evidence="4 7" id="KW-0812">Transmembrane</keyword>
<evidence type="ECO:0000259" key="8">
    <source>
        <dbReference type="PROSITE" id="PS50850"/>
    </source>
</evidence>
<feature type="transmembrane region" description="Helical" evidence="7">
    <location>
        <begin position="173"/>
        <end position="194"/>
    </location>
</feature>
<accession>A0A0P9N0Q7</accession>
<dbReference type="PANTHER" id="PTHR43414:SF1">
    <property type="entry name" value="PEPTIDE PERMEASE"/>
    <property type="match status" value="1"/>
</dbReference>
<feature type="transmembrane region" description="Helical" evidence="7">
    <location>
        <begin position="375"/>
        <end position="392"/>
    </location>
</feature>
<organism evidence="9 10">
    <name type="scientific">Pseudomonas syringae pv. castaneae</name>
    <dbReference type="NCBI Taxonomy" id="264450"/>
    <lineage>
        <taxon>Bacteria</taxon>
        <taxon>Pseudomonadati</taxon>
        <taxon>Pseudomonadota</taxon>
        <taxon>Gammaproteobacteria</taxon>
        <taxon>Pseudomonadales</taxon>
        <taxon>Pseudomonadaceae</taxon>
        <taxon>Pseudomonas</taxon>
        <taxon>Pseudomonas syringae</taxon>
    </lineage>
</organism>
<feature type="transmembrane region" description="Helical" evidence="7">
    <location>
        <begin position="76"/>
        <end position="95"/>
    </location>
</feature>
<dbReference type="GO" id="GO:0022857">
    <property type="term" value="F:transmembrane transporter activity"/>
    <property type="evidence" value="ECO:0007669"/>
    <property type="project" value="InterPro"/>
</dbReference>
<evidence type="ECO:0000256" key="7">
    <source>
        <dbReference type="SAM" id="Phobius"/>
    </source>
</evidence>
<keyword evidence="3" id="KW-1003">Cell membrane</keyword>
<dbReference type="InterPro" id="IPR011701">
    <property type="entry name" value="MFS"/>
</dbReference>
<feature type="transmembrane region" description="Helical" evidence="7">
    <location>
        <begin position="107"/>
        <end position="126"/>
    </location>
</feature>
<feature type="transmembrane region" description="Helical" evidence="7">
    <location>
        <begin position="312"/>
        <end position="335"/>
    </location>
</feature>
<dbReference type="AlphaFoldDB" id="A0A0P9N0Q7"/>
<evidence type="ECO:0000256" key="4">
    <source>
        <dbReference type="ARBA" id="ARBA00022692"/>
    </source>
</evidence>
<evidence type="ECO:0000256" key="2">
    <source>
        <dbReference type="ARBA" id="ARBA00022448"/>
    </source>
</evidence>
<dbReference type="InterPro" id="IPR036259">
    <property type="entry name" value="MFS_trans_sf"/>
</dbReference>
<dbReference type="RefSeq" id="WP_057431041.1">
    <property type="nucleotide sequence ID" value="NZ_LIIH01000106.1"/>
</dbReference>
<reference evidence="9 10" key="1">
    <citation type="submission" date="2015-09" db="EMBL/GenBank/DDBJ databases">
        <title>Genome announcement of multiple Pseudomonas syringae strains.</title>
        <authorList>
            <person name="Thakur S."/>
            <person name="Wang P.W."/>
            <person name="Gong Y."/>
            <person name="Weir B.S."/>
            <person name="Guttman D.S."/>
        </authorList>
    </citation>
    <scope>NUCLEOTIDE SEQUENCE [LARGE SCALE GENOMIC DNA]</scope>
    <source>
        <strain evidence="9 10">ICMP9419</strain>
    </source>
</reference>
<dbReference type="GO" id="GO:0005886">
    <property type="term" value="C:plasma membrane"/>
    <property type="evidence" value="ECO:0007669"/>
    <property type="project" value="UniProtKB-SubCell"/>
</dbReference>
<feature type="transmembrane region" description="Helical" evidence="7">
    <location>
        <begin position="147"/>
        <end position="167"/>
    </location>
</feature>
<dbReference type="EMBL" id="LJQD01000107">
    <property type="protein sequence ID" value="KPW98490.1"/>
    <property type="molecule type" value="Genomic_DNA"/>
</dbReference>
<feature type="transmembrane region" description="Helical" evidence="7">
    <location>
        <begin position="12"/>
        <end position="36"/>
    </location>
</feature>
<evidence type="ECO:0000313" key="9">
    <source>
        <dbReference type="EMBL" id="KPW98490.1"/>
    </source>
</evidence>
<dbReference type="PATRIC" id="fig|264450.4.peg.2364"/>
<sequence length="405" mass="44412">MRASRDRQRITRFFLISAFFLMAVQCAIEPFLAFFLLRLPNVNGLAVILIVSFQPLGALLSGVVGGAMSDRFGRKLISNIGICGVSMVFFILYLVSVNWSDADFYPYFVASALFLSGVCFSLYWPVSQAQLADFLPIEERHSAFRKRYVAINIGAALGPLAALYTGFAASKAMFLVASIVYIVYLLVQLVLARCMTRLDVPVSAEKKSMTNVTQVLTDTKLVYTLFGVIFFLMTYSQLETNIALLIRNLFSVDSLAFYTQFVSLNAISIFLLQPLSSFLERRLSKQITLIAGGCVSLLAYGLLGSVETSKYILFLFVALLSLAEVLIIPTAAAYVDSLAPPNMRGTYLGLMTLKRIGNVTGPAIGAFVIAKGGAIAFSLAMAVFCLLSILSFKLSGEKREYTNYS</sequence>
<comment type="caution">
    <text evidence="9">The sequence shown here is derived from an EMBL/GenBank/DDBJ whole genome shotgun (WGS) entry which is preliminary data.</text>
</comment>
<dbReference type="PROSITE" id="PS50850">
    <property type="entry name" value="MFS"/>
    <property type="match status" value="1"/>
</dbReference>
<feature type="domain" description="Major facilitator superfamily (MFS) profile" evidence="8">
    <location>
        <begin position="11"/>
        <end position="399"/>
    </location>
</feature>
<evidence type="ECO:0000256" key="1">
    <source>
        <dbReference type="ARBA" id="ARBA00004651"/>
    </source>
</evidence>
<protein>
    <submittedName>
        <fullName evidence="9">Major facilitator superfamil permease</fullName>
    </submittedName>
</protein>
<dbReference type="InterPro" id="IPR020846">
    <property type="entry name" value="MFS_dom"/>
</dbReference>
<proteinExistence type="predicted"/>
<evidence type="ECO:0000256" key="3">
    <source>
        <dbReference type="ARBA" id="ARBA00022475"/>
    </source>
</evidence>
<evidence type="ECO:0000256" key="5">
    <source>
        <dbReference type="ARBA" id="ARBA00022989"/>
    </source>
</evidence>
<feature type="transmembrane region" description="Helical" evidence="7">
    <location>
        <begin position="287"/>
        <end position="306"/>
    </location>
</feature>
<feature type="transmembrane region" description="Helical" evidence="7">
    <location>
        <begin position="255"/>
        <end position="275"/>
    </location>
</feature>
<keyword evidence="6 7" id="KW-0472">Membrane</keyword>
<dbReference type="PANTHER" id="PTHR43414">
    <property type="entry name" value="MULTIDRUG RESISTANCE PROTEIN MDTG"/>
    <property type="match status" value="1"/>
</dbReference>
<keyword evidence="2" id="KW-0813">Transport</keyword>
<evidence type="ECO:0000256" key="6">
    <source>
        <dbReference type="ARBA" id="ARBA00023136"/>
    </source>
</evidence>
<evidence type="ECO:0000313" key="10">
    <source>
        <dbReference type="Proteomes" id="UP000050381"/>
    </source>
</evidence>
<keyword evidence="5 7" id="KW-1133">Transmembrane helix</keyword>
<dbReference type="Proteomes" id="UP000050381">
    <property type="component" value="Unassembled WGS sequence"/>
</dbReference>
<feature type="transmembrane region" description="Helical" evidence="7">
    <location>
        <begin position="347"/>
        <end position="369"/>
    </location>
</feature>
<gene>
    <name evidence="9" type="ORF">ALO79_01945</name>
</gene>
<dbReference type="PROSITE" id="PS00216">
    <property type="entry name" value="SUGAR_TRANSPORT_1"/>
    <property type="match status" value="1"/>
</dbReference>
<comment type="subcellular location">
    <subcellularLocation>
        <location evidence="1">Cell membrane</location>
        <topology evidence="1">Multi-pass membrane protein</topology>
    </subcellularLocation>
</comment>
<feature type="transmembrane region" description="Helical" evidence="7">
    <location>
        <begin position="215"/>
        <end position="235"/>
    </location>
</feature>
<dbReference type="Pfam" id="PF07690">
    <property type="entry name" value="MFS_1"/>
    <property type="match status" value="1"/>
</dbReference>
<dbReference type="SUPFAM" id="SSF103473">
    <property type="entry name" value="MFS general substrate transporter"/>
    <property type="match status" value="1"/>
</dbReference>